<evidence type="ECO:0000313" key="3">
    <source>
        <dbReference type="Proteomes" id="UP000502665"/>
    </source>
</evidence>
<dbReference type="InterPro" id="IPR021889">
    <property type="entry name" value="DUF3500"/>
</dbReference>
<evidence type="ECO:0000313" key="2">
    <source>
        <dbReference type="EMBL" id="QJT05586.1"/>
    </source>
</evidence>
<evidence type="ECO:0000256" key="1">
    <source>
        <dbReference type="SAM" id="SignalP"/>
    </source>
</evidence>
<protein>
    <submittedName>
        <fullName evidence="2">DUF3500 domain-containing protein</fullName>
    </submittedName>
</protein>
<feature type="chain" id="PRO_5027045879" evidence="1">
    <location>
        <begin position="28"/>
        <end position="356"/>
    </location>
</feature>
<organism evidence="2 3">
    <name type="scientific">Streptomyces asoensis</name>
    <dbReference type="NCBI Taxonomy" id="249586"/>
    <lineage>
        <taxon>Bacteria</taxon>
        <taxon>Bacillati</taxon>
        <taxon>Actinomycetota</taxon>
        <taxon>Actinomycetes</taxon>
        <taxon>Kitasatosporales</taxon>
        <taxon>Streptomycetaceae</taxon>
        <taxon>Streptomyces</taxon>
    </lineage>
</organism>
<name>A0A6M4X5W6_9ACTN</name>
<reference evidence="2" key="1">
    <citation type="submission" date="2020-03" db="EMBL/GenBank/DDBJ databases">
        <title>Molecular networking-based the target discovery of potent antiproliferative macrolactams: 5/6/7/16 polycyclic ansamycins and glycosylated trienomycin from Streptomyces cacaoi subsp. asoensis.</title>
        <authorList>
            <person name="Liu L.-L."/>
        </authorList>
    </citation>
    <scope>NUCLEOTIDE SEQUENCE [LARGE SCALE GENOMIC DNA]</scope>
    <source>
        <strain evidence="2">H2S5</strain>
    </source>
</reference>
<keyword evidence="3" id="KW-1185">Reference proteome</keyword>
<dbReference type="PANTHER" id="PTHR37489">
    <property type="entry name" value="DUF3500 DOMAIN-CONTAINING PROTEIN"/>
    <property type="match status" value="1"/>
</dbReference>
<proteinExistence type="predicted"/>
<dbReference type="AlphaFoldDB" id="A0A6M4X5W6"/>
<gene>
    <name evidence="2" type="ORF">G9272_39090</name>
</gene>
<dbReference type="EMBL" id="CP049838">
    <property type="protein sequence ID" value="QJT05586.1"/>
    <property type="molecule type" value="Genomic_DNA"/>
</dbReference>
<dbReference type="Pfam" id="PF12006">
    <property type="entry name" value="DUF3500"/>
    <property type="match status" value="1"/>
</dbReference>
<accession>A0A6M4X5W6</accession>
<sequence length="356" mass="37253">MSLRHIEYRLATAVAATALVVTCTSGAAVPSAAAPTAGTYRTDAAAAAASQVLTAVNTFLGTLSSSQKTTVQATRTQANLSKWSNLPDALYTRAGLRMDALTSAQQTAVLNILGSALSPAGFEQVTGITYGDGVLKAQGGIDLDFGADHYWIRILGTPSATGKWTVQYGGHHLAVNITLSGDTMTLGPTLWGAQPAYYTKSGATVEPLVGETDKAYTVLQSLNSTQLAAAILDTPVKEIVLGAGQDGKTLAYDGVRASTFTAAQKTLLLDLVNEWITPLNTEQAAAKLAEAQAVLDQTYFAWSGSTAANQPVYYRVQSPAFTIEFAHQQGSGANAGGITHIHSIYRENGNDYGAED</sequence>
<dbReference type="Proteomes" id="UP000502665">
    <property type="component" value="Chromosome"/>
</dbReference>
<dbReference type="PANTHER" id="PTHR37489:SF1">
    <property type="entry name" value="DUF3500 DOMAIN-CONTAINING PROTEIN"/>
    <property type="match status" value="1"/>
</dbReference>
<keyword evidence="1" id="KW-0732">Signal</keyword>
<dbReference type="RefSeq" id="WP_216377854.1">
    <property type="nucleotide sequence ID" value="NZ_CP049838.1"/>
</dbReference>
<feature type="signal peptide" evidence="1">
    <location>
        <begin position="1"/>
        <end position="27"/>
    </location>
</feature>